<evidence type="ECO:0008006" key="4">
    <source>
        <dbReference type="Google" id="ProtNLM"/>
    </source>
</evidence>
<sequence>MLTQHNGLPNRRTGLTTLQNDRLDSNPWPGDASIIRERKSGLALVVHNGGLSWAKCYRKDLYYPAPRLVWLCVETGNFRGFFNASTGMYLSSSNDIVMPVEAFDSNGQFVPMRDINGGYLLQTPAGKQVAIDSRNRRLVTRQHAGACFKFLKV</sequence>
<dbReference type="AlphaFoldDB" id="A0A2T3YW98"/>
<feature type="compositionally biased region" description="Polar residues" evidence="1">
    <location>
        <begin position="1"/>
        <end position="20"/>
    </location>
</feature>
<evidence type="ECO:0000256" key="1">
    <source>
        <dbReference type="SAM" id="MobiDB-lite"/>
    </source>
</evidence>
<dbReference type="Proteomes" id="UP000240493">
    <property type="component" value="Unassembled WGS sequence"/>
</dbReference>
<name>A0A2T3YW98_TRIA4</name>
<reference evidence="2 3" key="1">
    <citation type="submission" date="2016-07" db="EMBL/GenBank/DDBJ databases">
        <title>Multiple horizontal gene transfer events from other fungi enriched the ability of initially mycotrophic Trichoderma (Ascomycota) to feed on dead plant biomass.</title>
        <authorList>
            <consortium name="DOE Joint Genome Institute"/>
            <person name="Aerts A."/>
            <person name="Atanasova L."/>
            <person name="Chenthamara K."/>
            <person name="Zhang J."/>
            <person name="Grujic M."/>
            <person name="Henrissat B."/>
            <person name="Kuo A."/>
            <person name="Salamov A."/>
            <person name="Lipzen A."/>
            <person name="Labutti K."/>
            <person name="Barry K."/>
            <person name="Miao Y."/>
            <person name="Rahimi M.J."/>
            <person name="Shen Q."/>
            <person name="Grigoriev I.V."/>
            <person name="Kubicek C.P."/>
            <person name="Druzhinina I.S."/>
        </authorList>
    </citation>
    <scope>NUCLEOTIDE SEQUENCE [LARGE SCALE GENOMIC DNA]</scope>
    <source>
        <strain evidence="2 3">CBS 433.97</strain>
    </source>
</reference>
<proteinExistence type="predicted"/>
<protein>
    <recommendedName>
        <fullName evidence="4">Fascin domain-containing protein</fullName>
    </recommendedName>
</protein>
<dbReference type="EMBL" id="KZ679269">
    <property type="protein sequence ID" value="PTB36832.1"/>
    <property type="molecule type" value="Genomic_DNA"/>
</dbReference>
<organism evidence="2 3">
    <name type="scientific">Trichoderma asperellum (strain ATCC 204424 / CBS 433.97 / NBRC 101777)</name>
    <dbReference type="NCBI Taxonomy" id="1042311"/>
    <lineage>
        <taxon>Eukaryota</taxon>
        <taxon>Fungi</taxon>
        <taxon>Dikarya</taxon>
        <taxon>Ascomycota</taxon>
        <taxon>Pezizomycotina</taxon>
        <taxon>Sordariomycetes</taxon>
        <taxon>Hypocreomycetidae</taxon>
        <taxon>Hypocreales</taxon>
        <taxon>Hypocreaceae</taxon>
        <taxon>Trichoderma</taxon>
    </lineage>
</organism>
<keyword evidence="3" id="KW-1185">Reference proteome</keyword>
<evidence type="ECO:0000313" key="2">
    <source>
        <dbReference type="EMBL" id="PTB36832.1"/>
    </source>
</evidence>
<accession>A0A2T3YW98</accession>
<gene>
    <name evidence="2" type="ORF">M441DRAFT_150027</name>
</gene>
<evidence type="ECO:0000313" key="3">
    <source>
        <dbReference type="Proteomes" id="UP000240493"/>
    </source>
</evidence>
<feature type="region of interest" description="Disordered" evidence="1">
    <location>
        <begin position="1"/>
        <end position="22"/>
    </location>
</feature>